<feature type="compositionally biased region" description="Basic and acidic residues" evidence="1">
    <location>
        <begin position="34"/>
        <end position="52"/>
    </location>
</feature>
<gene>
    <name evidence="2" type="ORF">QJS10_CPB11g01882</name>
</gene>
<feature type="region of interest" description="Disordered" evidence="1">
    <location>
        <begin position="29"/>
        <end position="52"/>
    </location>
</feature>
<dbReference type="EMBL" id="JAUJYO010000011">
    <property type="protein sequence ID" value="KAK1304606.1"/>
    <property type="molecule type" value="Genomic_DNA"/>
</dbReference>
<dbReference type="PANTHER" id="PTHR35110:SF1">
    <property type="entry name" value="EXPRESSED PROTEIN"/>
    <property type="match status" value="1"/>
</dbReference>
<sequence length="71" mass="8411">MKIMLKWMMGKRMLQLFCTRAGNSKKFLLSTLPEDTKTTQPKSRDSLEPPGRHDFDTMIDQYLENSWKMKV</sequence>
<reference evidence="2" key="2">
    <citation type="submission" date="2023-06" db="EMBL/GenBank/DDBJ databases">
        <authorList>
            <person name="Ma L."/>
            <person name="Liu K.-W."/>
            <person name="Li Z."/>
            <person name="Hsiao Y.-Y."/>
            <person name="Qi Y."/>
            <person name="Fu T."/>
            <person name="Tang G."/>
            <person name="Zhang D."/>
            <person name="Sun W.-H."/>
            <person name="Liu D.-K."/>
            <person name="Li Y."/>
            <person name="Chen G.-Z."/>
            <person name="Liu X.-D."/>
            <person name="Liao X.-Y."/>
            <person name="Jiang Y.-T."/>
            <person name="Yu X."/>
            <person name="Hao Y."/>
            <person name="Huang J."/>
            <person name="Zhao X.-W."/>
            <person name="Ke S."/>
            <person name="Chen Y.-Y."/>
            <person name="Wu W.-L."/>
            <person name="Hsu J.-L."/>
            <person name="Lin Y.-F."/>
            <person name="Huang M.-D."/>
            <person name="Li C.-Y."/>
            <person name="Huang L."/>
            <person name="Wang Z.-W."/>
            <person name="Zhao X."/>
            <person name="Zhong W.-Y."/>
            <person name="Peng D.-H."/>
            <person name="Ahmad S."/>
            <person name="Lan S."/>
            <person name="Zhang J.-S."/>
            <person name="Tsai W.-C."/>
            <person name="Van De Peer Y."/>
            <person name="Liu Z.-J."/>
        </authorList>
    </citation>
    <scope>NUCLEOTIDE SEQUENCE</scope>
    <source>
        <strain evidence="2">CP</strain>
        <tissue evidence="2">Leaves</tissue>
    </source>
</reference>
<evidence type="ECO:0000313" key="2">
    <source>
        <dbReference type="EMBL" id="KAK1304606.1"/>
    </source>
</evidence>
<organism evidence="2 3">
    <name type="scientific">Acorus calamus</name>
    <name type="common">Sweet flag</name>
    <dbReference type="NCBI Taxonomy" id="4465"/>
    <lineage>
        <taxon>Eukaryota</taxon>
        <taxon>Viridiplantae</taxon>
        <taxon>Streptophyta</taxon>
        <taxon>Embryophyta</taxon>
        <taxon>Tracheophyta</taxon>
        <taxon>Spermatophyta</taxon>
        <taxon>Magnoliopsida</taxon>
        <taxon>Liliopsida</taxon>
        <taxon>Acoraceae</taxon>
        <taxon>Acorus</taxon>
    </lineage>
</organism>
<accession>A0AAV9DUM0</accession>
<dbReference type="PANTHER" id="PTHR35110">
    <property type="entry name" value="EXPRESSED PROTEIN"/>
    <property type="match status" value="1"/>
</dbReference>
<dbReference type="AlphaFoldDB" id="A0AAV9DUM0"/>
<evidence type="ECO:0000256" key="1">
    <source>
        <dbReference type="SAM" id="MobiDB-lite"/>
    </source>
</evidence>
<proteinExistence type="predicted"/>
<reference evidence="2" key="1">
    <citation type="journal article" date="2023" name="Nat. Commun.">
        <title>Diploid and tetraploid genomes of Acorus and the evolution of monocots.</title>
        <authorList>
            <person name="Ma L."/>
            <person name="Liu K.W."/>
            <person name="Li Z."/>
            <person name="Hsiao Y.Y."/>
            <person name="Qi Y."/>
            <person name="Fu T."/>
            <person name="Tang G.D."/>
            <person name="Zhang D."/>
            <person name="Sun W.H."/>
            <person name="Liu D.K."/>
            <person name="Li Y."/>
            <person name="Chen G.Z."/>
            <person name="Liu X.D."/>
            <person name="Liao X.Y."/>
            <person name="Jiang Y.T."/>
            <person name="Yu X."/>
            <person name="Hao Y."/>
            <person name="Huang J."/>
            <person name="Zhao X.W."/>
            <person name="Ke S."/>
            <person name="Chen Y.Y."/>
            <person name="Wu W.L."/>
            <person name="Hsu J.L."/>
            <person name="Lin Y.F."/>
            <person name="Huang M.D."/>
            <person name="Li C.Y."/>
            <person name="Huang L."/>
            <person name="Wang Z.W."/>
            <person name="Zhao X."/>
            <person name="Zhong W.Y."/>
            <person name="Peng D.H."/>
            <person name="Ahmad S."/>
            <person name="Lan S."/>
            <person name="Zhang J.S."/>
            <person name="Tsai W.C."/>
            <person name="Van de Peer Y."/>
            <person name="Liu Z.J."/>
        </authorList>
    </citation>
    <scope>NUCLEOTIDE SEQUENCE</scope>
    <source>
        <strain evidence="2">CP</strain>
    </source>
</reference>
<protein>
    <submittedName>
        <fullName evidence="2">Uncharacterized protein</fullName>
    </submittedName>
</protein>
<comment type="caution">
    <text evidence="2">The sequence shown here is derived from an EMBL/GenBank/DDBJ whole genome shotgun (WGS) entry which is preliminary data.</text>
</comment>
<name>A0AAV9DUM0_ACOCL</name>
<evidence type="ECO:0000313" key="3">
    <source>
        <dbReference type="Proteomes" id="UP001180020"/>
    </source>
</evidence>
<dbReference type="Proteomes" id="UP001180020">
    <property type="component" value="Unassembled WGS sequence"/>
</dbReference>
<keyword evidence="3" id="KW-1185">Reference proteome</keyword>